<dbReference type="PANTHER" id="PTHR12110">
    <property type="entry name" value="HYDROXYPYRUVATE ISOMERASE"/>
    <property type="match status" value="1"/>
</dbReference>
<dbReference type="InterPro" id="IPR013022">
    <property type="entry name" value="Xyl_isomerase-like_TIM-brl"/>
</dbReference>
<name>A0A7X0SV53_9BACL</name>
<dbReference type="InterPro" id="IPR050312">
    <property type="entry name" value="IolE/XylAMocC-like"/>
</dbReference>
<dbReference type="Proteomes" id="UP000564644">
    <property type="component" value="Unassembled WGS sequence"/>
</dbReference>
<organism evidence="2 3">
    <name type="scientific">Cohnella zeiphila</name>
    <dbReference type="NCBI Taxonomy" id="2761120"/>
    <lineage>
        <taxon>Bacteria</taxon>
        <taxon>Bacillati</taxon>
        <taxon>Bacillota</taxon>
        <taxon>Bacilli</taxon>
        <taxon>Bacillales</taxon>
        <taxon>Paenibacillaceae</taxon>
        <taxon>Cohnella</taxon>
    </lineage>
</organism>
<reference evidence="2 3" key="1">
    <citation type="submission" date="2020-08" db="EMBL/GenBank/DDBJ databases">
        <title>Cohnella phylogeny.</title>
        <authorList>
            <person name="Dunlap C."/>
        </authorList>
    </citation>
    <scope>NUCLEOTIDE SEQUENCE [LARGE SCALE GENOMIC DNA]</scope>
    <source>
        <strain evidence="2 3">CBP 2801</strain>
    </source>
</reference>
<evidence type="ECO:0000313" key="3">
    <source>
        <dbReference type="Proteomes" id="UP000564644"/>
    </source>
</evidence>
<dbReference type="GO" id="GO:0016853">
    <property type="term" value="F:isomerase activity"/>
    <property type="evidence" value="ECO:0007669"/>
    <property type="project" value="UniProtKB-KW"/>
</dbReference>
<keyword evidence="3" id="KW-1185">Reference proteome</keyword>
<dbReference type="InterPro" id="IPR036237">
    <property type="entry name" value="Xyl_isomerase-like_sf"/>
</dbReference>
<dbReference type="Gene3D" id="3.20.20.150">
    <property type="entry name" value="Divalent-metal-dependent TIM barrel enzymes"/>
    <property type="match status" value="1"/>
</dbReference>
<protein>
    <submittedName>
        <fullName evidence="2">Sugar phosphate isomerase/epimerase</fullName>
    </submittedName>
</protein>
<accession>A0A7X0SV53</accession>
<dbReference type="AlphaFoldDB" id="A0A7X0SV53"/>
<evidence type="ECO:0000313" key="2">
    <source>
        <dbReference type="EMBL" id="MBB6735719.1"/>
    </source>
</evidence>
<evidence type="ECO:0000259" key="1">
    <source>
        <dbReference type="Pfam" id="PF01261"/>
    </source>
</evidence>
<gene>
    <name evidence="2" type="ORF">H7C18_32890</name>
</gene>
<keyword evidence="2" id="KW-0413">Isomerase</keyword>
<dbReference type="EMBL" id="JACJVO010000053">
    <property type="protein sequence ID" value="MBB6735719.1"/>
    <property type="molecule type" value="Genomic_DNA"/>
</dbReference>
<dbReference type="SUPFAM" id="SSF51658">
    <property type="entry name" value="Xylose isomerase-like"/>
    <property type="match status" value="1"/>
</dbReference>
<feature type="domain" description="Xylose isomerase-like TIM barrel" evidence="1">
    <location>
        <begin position="21"/>
        <end position="275"/>
    </location>
</feature>
<comment type="caution">
    <text evidence="2">The sequence shown here is derived from an EMBL/GenBank/DDBJ whole genome shotgun (WGS) entry which is preliminary data.</text>
</comment>
<dbReference type="PANTHER" id="PTHR12110:SF21">
    <property type="entry name" value="XYLOSE ISOMERASE-LIKE TIM BARREL DOMAIN-CONTAINING PROTEIN"/>
    <property type="match status" value="1"/>
</dbReference>
<dbReference type="Pfam" id="PF01261">
    <property type="entry name" value="AP_endonuc_2"/>
    <property type="match status" value="1"/>
</dbReference>
<sequence length="290" mass="32179">MPELGAMSYVYAGRSAREMAAALQAHGLTCVQVDPRQAELMEGEPFGERRARAIREALAERGVRVAGLSGYVNLLDPDPAKREANVAMLERMIELAEAFGTPYVLTETGSLHPANSWRPHPDNDSEDAWKALLSIAERLRVKAARHGAVLLLEGFVYNVLSTPERAEAVVRELGTEGLGLVMDPFNYMTEKDLEPDRQQKALDDLFRRLAPYCPIAHAKDAVYAERGFKTPRAGTGAMKWELAASAFVRHMPDAPLLLEHLQPDEVEETLRFVRRQIGGVAEVPVERAIR</sequence>
<proteinExistence type="predicted"/>